<name>A0A4Y7T3Y1_COPMI</name>
<dbReference type="Proteomes" id="UP000298030">
    <property type="component" value="Unassembled WGS sequence"/>
</dbReference>
<dbReference type="AlphaFoldDB" id="A0A4Y7T3Y1"/>
<evidence type="ECO:0000313" key="2">
    <source>
        <dbReference type="Proteomes" id="UP000298030"/>
    </source>
</evidence>
<evidence type="ECO:0000313" key="1">
    <source>
        <dbReference type="EMBL" id="TEB28886.1"/>
    </source>
</evidence>
<organism evidence="1 2">
    <name type="scientific">Coprinellus micaceus</name>
    <name type="common">Glistening ink-cap mushroom</name>
    <name type="synonym">Coprinus micaceus</name>
    <dbReference type="NCBI Taxonomy" id="71717"/>
    <lineage>
        <taxon>Eukaryota</taxon>
        <taxon>Fungi</taxon>
        <taxon>Dikarya</taxon>
        <taxon>Basidiomycota</taxon>
        <taxon>Agaricomycotina</taxon>
        <taxon>Agaricomycetes</taxon>
        <taxon>Agaricomycetidae</taxon>
        <taxon>Agaricales</taxon>
        <taxon>Agaricineae</taxon>
        <taxon>Psathyrellaceae</taxon>
        <taxon>Coprinellus</taxon>
    </lineage>
</organism>
<reference evidence="1 2" key="1">
    <citation type="journal article" date="2019" name="Nat. Ecol. Evol.">
        <title>Megaphylogeny resolves global patterns of mushroom evolution.</title>
        <authorList>
            <person name="Varga T."/>
            <person name="Krizsan K."/>
            <person name="Foldi C."/>
            <person name="Dima B."/>
            <person name="Sanchez-Garcia M."/>
            <person name="Sanchez-Ramirez S."/>
            <person name="Szollosi G.J."/>
            <person name="Szarkandi J.G."/>
            <person name="Papp V."/>
            <person name="Albert L."/>
            <person name="Andreopoulos W."/>
            <person name="Angelini C."/>
            <person name="Antonin V."/>
            <person name="Barry K.W."/>
            <person name="Bougher N.L."/>
            <person name="Buchanan P."/>
            <person name="Buyck B."/>
            <person name="Bense V."/>
            <person name="Catcheside P."/>
            <person name="Chovatia M."/>
            <person name="Cooper J."/>
            <person name="Damon W."/>
            <person name="Desjardin D."/>
            <person name="Finy P."/>
            <person name="Geml J."/>
            <person name="Haridas S."/>
            <person name="Hughes K."/>
            <person name="Justo A."/>
            <person name="Karasinski D."/>
            <person name="Kautmanova I."/>
            <person name="Kiss B."/>
            <person name="Kocsube S."/>
            <person name="Kotiranta H."/>
            <person name="LaButti K.M."/>
            <person name="Lechner B.E."/>
            <person name="Liimatainen K."/>
            <person name="Lipzen A."/>
            <person name="Lukacs Z."/>
            <person name="Mihaltcheva S."/>
            <person name="Morgado L.N."/>
            <person name="Niskanen T."/>
            <person name="Noordeloos M.E."/>
            <person name="Ohm R.A."/>
            <person name="Ortiz-Santana B."/>
            <person name="Ovrebo C."/>
            <person name="Racz N."/>
            <person name="Riley R."/>
            <person name="Savchenko A."/>
            <person name="Shiryaev A."/>
            <person name="Soop K."/>
            <person name="Spirin V."/>
            <person name="Szebenyi C."/>
            <person name="Tomsovsky M."/>
            <person name="Tulloss R.E."/>
            <person name="Uehling J."/>
            <person name="Grigoriev I.V."/>
            <person name="Vagvolgyi C."/>
            <person name="Papp T."/>
            <person name="Martin F.M."/>
            <person name="Miettinen O."/>
            <person name="Hibbett D.S."/>
            <person name="Nagy L.G."/>
        </authorList>
    </citation>
    <scope>NUCLEOTIDE SEQUENCE [LARGE SCALE GENOMIC DNA]</scope>
    <source>
        <strain evidence="1 2">FP101781</strain>
    </source>
</reference>
<proteinExistence type="predicted"/>
<protein>
    <submittedName>
        <fullName evidence="1">Uncharacterized protein</fullName>
    </submittedName>
</protein>
<keyword evidence="2" id="KW-1185">Reference proteome</keyword>
<sequence>MEEGRKPSKGKEKEEYRDNRWRLTISEERQREEKVSVILPSVVSPLSSTLPSEYVSLTEADLAGFCTTTPDANSRSVVDELEGAEQSPESHLEAQTVWGSVRGGLSRQVSDLDPTPIEEWMPDGVDLSWTGRNLNTVTISRHFLEAQLNNLIQAKADLIAHYRRSLKISLDAERALQAVRRFQDIEQDRSYLIDIFNGQGPFGMAETGAHF</sequence>
<dbReference type="EMBL" id="QPFP01000030">
    <property type="protein sequence ID" value="TEB28886.1"/>
    <property type="molecule type" value="Genomic_DNA"/>
</dbReference>
<accession>A0A4Y7T3Y1</accession>
<comment type="caution">
    <text evidence="1">The sequence shown here is derived from an EMBL/GenBank/DDBJ whole genome shotgun (WGS) entry which is preliminary data.</text>
</comment>
<gene>
    <name evidence="1" type="ORF">FA13DRAFT_1793725</name>
</gene>